<dbReference type="SUPFAM" id="SSF52833">
    <property type="entry name" value="Thioredoxin-like"/>
    <property type="match status" value="1"/>
</dbReference>
<comment type="caution">
    <text evidence="6">The sequence shown here is derived from an EMBL/GenBank/DDBJ whole genome shotgun (WGS) entry which is preliminary data.</text>
</comment>
<evidence type="ECO:0000256" key="1">
    <source>
        <dbReference type="ARBA" id="ARBA00004196"/>
    </source>
</evidence>
<name>A0ABS5KIF9_9BACT</name>
<dbReference type="EMBL" id="JAGUCN010000046">
    <property type="protein sequence ID" value="MBS2213998.1"/>
    <property type="molecule type" value="Genomic_DNA"/>
</dbReference>
<dbReference type="PANTHER" id="PTHR42852:SF6">
    <property type="entry name" value="THIOL:DISULFIDE INTERCHANGE PROTEIN DSBE"/>
    <property type="match status" value="1"/>
</dbReference>
<dbReference type="PROSITE" id="PS51257">
    <property type="entry name" value="PROKAR_LIPOPROTEIN"/>
    <property type="match status" value="1"/>
</dbReference>
<dbReference type="CDD" id="cd02966">
    <property type="entry name" value="TlpA_like_family"/>
    <property type="match status" value="1"/>
</dbReference>
<dbReference type="RefSeq" id="WP_212231949.1">
    <property type="nucleotide sequence ID" value="NZ_JAGUCN010000046.1"/>
</dbReference>
<dbReference type="InterPro" id="IPR013740">
    <property type="entry name" value="Redoxin"/>
</dbReference>
<keyword evidence="4" id="KW-0676">Redox-active center</keyword>
<dbReference type="Proteomes" id="UP000721861">
    <property type="component" value="Unassembled WGS sequence"/>
</dbReference>
<accession>A0ABS5KIF9</accession>
<evidence type="ECO:0000313" key="7">
    <source>
        <dbReference type="Proteomes" id="UP000721861"/>
    </source>
</evidence>
<dbReference type="PROSITE" id="PS51352">
    <property type="entry name" value="THIOREDOXIN_2"/>
    <property type="match status" value="1"/>
</dbReference>
<dbReference type="PANTHER" id="PTHR42852">
    <property type="entry name" value="THIOL:DISULFIDE INTERCHANGE PROTEIN DSBE"/>
    <property type="match status" value="1"/>
</dbReference>
<evidence type="ECO:0000256" key="2">
    <source>
        <dbReference type="ARBA" id="ARBA00022748"/>
    </source>
</evidence>
<keyword evidence="3" id="KW-1015">Disulfide bond</keyword>
<keyword evidence="2" id="KW-0201">Cytochrome c-type biogenesis</keyword>
<proteinExistence type="predicted"/>
<evidence type="ECO:0000259" key="5">
    <source>
        <dbReference type="PROSITE" id="PS51352"/>
    </source>
</evidence>
<evidence type="ECO:0000256" key="4">
    <source>
        <dbReference type="ARBA" id="ARBA00023284"/>
    </source>
</evidence>
<evidence type="ECO:0000256" key="3">
    <source>
        <dbReference type="ARBA" id="ARBA00023157"/>
    </source>
</evidence>
<dbReference type="InterPro" id="IPR013766">
    <property type="entry name" value="Thioredoxin_domain"/>
</dbReference>
<dbReference type="Pfam" id="PF08534">
    <property type="entry name" value="Redoxin"/>
    <property type="match status" value="1"/>
</dbReference>
<comment type="subcellular location">
    <subcellularLocation>
        <location evidence="1">Cell envelope</location>
    </subcellularLocation>
</comment>
<protein>
    <submittedName>
        <fullName evidence="6">TlpA family protein disulfide reductase</fullName>
    </submittedName>
</protein>
<evidence type="ECO:0000313" key="6">
    <source>
        <dbReference type="EMBL" id="MBS2213998.1"/>
    </source>
</evidence>
<sequence>MKPFNLFFLGLVFLVSCSKENQTQDNHIFSEGPVVVRGQILNAESKTVQLENLELTGRVKNVVKLDSLGNFEISINILSPHDNFLIHNGQMLTIFTEPNDTIIISADGRNFKKTISFSGSNAIFNKSLKLFFEEFLEQLETNEFFIKKRDLSPSEFKVFAYDFFELMETKIDSIIKITQPQENAIEWMRNYVKYRLAEDLIEYGNHHKENLTPDYYDFENDYLLTGEFELQCSQYYEDFINKYYLGYKLSQVDGFKEMATNYREQTYDGLKSSFEFIDKNISIPIVKNLSITRFCNMYVEKDYLIVDSIFNTFTTYVHDITCQNFILKRLDNKKNKIALVDNLEELSNTDFIGEIFQKIRNENHGKVLYIDVWGTWCGGCLSAFPTSNKLYKELDRNKIEFIYLCVNSTKENWQEIVNEYELKGKNYLLTQDQSAMLSEKFNFHGVPRYIIIDKNGKIIDYNAKHPYSSALKVELQELAEI</sequence>
<dbReference type="Gene3D" id="3.40.30.10">
    <property type="entry name" value="Glutaredoxin"/>
    <property type="match status" value="1"/>
</dbReference>
<reference evidence="6 7" key="1">
    <citation type="journal article" date="2014" name="Int. J. Syst. Evol. Microbiol.">
        <title>Carboxylicivirga gen. nov. in the family Marinilabiliaceae with two novel species, Carboxylicivirga mesophila sp. nov. and Carboxylicivirga taeanensis sp. nov., and reclassification of Cytophaga fermentans as Saccharicrinis fermentans gen. nov., comb. nov.</title>
        <authorList>
            <person name="Yang S.H."/>
            <person name="Seo H.S."/>
            <person name="Woo J.H."/>
            <person name="Oh H.M."/>
            <person name="Jang H."/>
            <person name="Lee J.H."/>
            <person name="Kim S.J."/>
            <person name="Kwon K.K."/>
        </authorList>
    </citation>
    <scope>NUCLEOTIDE SEQUENCE [LARGE SCALE GENOMIC DNA]</scope>
    <source>
        <strain evidence="6 7">JCM 18290</strain>
    </source>
</reference>
<keyword evidence="7" id="KW-1185">Reference proteome</keyword>
<dbReference type="InterPro" id="IPR036249">
    <property type="entry name" value="Thioredoxin-like_sf"/>
</dbReference>
<gene>
    <name evidence="6" type="ORF">KEM09_21495</name>
</gene>
<feature type="domain" description="Thioredoxin" evidence="5">
    <location>
        <begin position="337"/>
        <end position="481"/>
    </location>
</feature>
<dbReference type="InterPro" id="IPR050553">
    <property type="entry name" value="Thioredoxin_ResA/DsbE_sf"/>
</dbReference>
<organism evidence="6 7">
    <name type="scientific">Carboxylicivirga mesophila</name>
    <dbReference type="NCBI Taxonomy" id="1166478"/>
    <lineage>
        <taxon>Bacteria</taxon>
        <taxon>Pseudomonadati</taxon>
        <taxon>Bacteroidota</taxon>
        <taxon>Bacteroidia</taxon>
        <taxon>Marinilabiliales</taxon>
        <taxon>Marinilabiliaceae</taxon>
        <taxon>Carboxylicivirga</taxon>
    </lineage>
</organism>